<accession>A0ABX1P1Q4</accession>
<comment type="caution">
    <text evidence="1">The sequence shown here is derived from an EMBL/GenBank/DDBJ whole genome shotgun (WGS) entry which is preliminary data.</text>
</comment>
<evidence type="ECO:0000313" key="1">
    <source>
        <dbReference type="EMBL" id="NMG18229.1"/>
    </source>
</evidence>
<evidence type="ECO:0008006" key="3">
    <source>
        <dbReference type="Google" id="ProtNLM"/>
    </source>
</evidence>
<evidence type="ECO:0000313" key="2">
    <source>
        <dbReference type="Proteomes" id="UP000718564"/>
    </source>
</evidence>
<sequence>MSLTRDKYHVLKVLLKQLHSDVMTTKVDASEVAQRVRSLQQFFQQQIVPLVNLDTDSNDESRLQSNQTEMSKQLRLLEIDVMFFQGARQASTAKSRLDAIGDRLTTLINYCNAILQ</sequence>
<organism evidence="1 2">
    <name type="scientific">Brasilonema bromeliae SPC951</name>
    <dbReference type="NCBI Taxonomy" id="385972"/>
    <lineage>
        <taxon>Bacteria</taxon>
        <taxon>Bacillati</taxon>
        <taxon>Cyanobacteriota</taxon>
        <taxon>Cyanophyceae</taxon>
        <taxon>Nostocales</taxon>
        <taxon>Scytonemataceae</taxon>
        <taxon>Brasilonema</taxon>
        <taxon>Bromeliae group (in: Brasilonema)</taxon>
    </lineage>
</organism>
<keyword evidence="2" id="KW-1185">Reference proteome</keyword>
<gene>
    <name evidence="1" type="ORF">DP116_01705</name>
</gene>
<dbReference type="NCBIfam" id="NF037954">
    <property type="entry name" value="het_cyst_PatD"/>
    <property type="match status" value="1"/>
</dbReference>
<reference evidence="1 2" key="1">
    <citation type="submission" date="2018-06" db="EMBL/GenBank/DDBJ databases">
        <title>Comparative genomics of Brasilonema spp. strains.</title>
        <authorList>
            <person name="Alvarenga D.O."/>
            <person name="Fiore M.F."/>
            <person name="Varani A.M."/>
        </authorList>
    </citation>
    <scope>NUCLEOTIDE SEQUENCE [LARGE SCALE GENOMIC DNA]</scope>
    <source>
        <strain evidence="1 2">SPC951</strain>
    </source>
</reference>
<name>A0ABX1P1Q4_9CYAN</name>
<dbReference type="RefSeq" id="WP_169153523.1">
    <property type="nucleotide sequence ID" value="NZ_CAWPJE010000237.1"/>
</dbReference>
<dbReference type="InterPro" id="IPR047810">
    <property type="entry name" value="PatD-like"/>
</dbReference>
<proteinExistence type="predicted"/>
<protein>
    <recommendedName>
        <fullName evidence="3">Heterocyst frequency control protein PatD</fullName>
    </recommendedName>
</protein>
<dbReference type="EMBL" id="QMEB01000006">
    <property type="protein sequence ID" value="NMG18229.1"/>
    <property type="molecule type" value="Genomic_DNA"/>
</dbReference>
<dbReference type="Proteomes" id="UP000718564">
    <property type="component" value="Unassembled WGS sequence"/>
</dbReference>